<dbReference type="VEuPathDB" id="MicrosporidiaDB:SLOPH_70"/>
<comment type="similarity">
    <text evidence="1">Belongs to the eukaryotic ribosomal protein eL32 family.</text>
</comment>
<dbReference type="NCBIfam" id="NF006332">
    <property type="entry name" value="PRK08562.1"/>
    <property type="match status" value="1"/>
</dbReference>
<evidence type="ECO:0000313" key="6">
    <source>
        <dbReference type="EMBL" id="EPR79529.1"/>
    </source>
</evidence>
<dbReference type="CDD" id="cd00513">
    <property type="entry name" value="Ribosomal_L32_L32e"/>
    <property type="match status" value="1"/>
</dbReference>
<evidence type="ECO:0000256" key="1">
    <source>
        <dbReference type="ARBA" id="ARBA00008431"/>
    </source>
</evidence>
<dbReference type="PDB" id="8P60">
    <property type="method" value="EM"/>
    <property type="resolution" value="14.30 A"/>
    <property type="chains" value="KEE/LEE=1-139"/>
</dbReference>
<dbReference type="EMBL" id="ATCN01000213">
    <property type="protein sequence ID" value="EPR79529.1"/>
    <property type="molecule type" value="Genomic_DNA"/>
</dbReference>
<name>S7XKE0_SPRLO</name>
<keyword evidence="7" id="KW-1185">Reference proteome</keyword>
<dbReference type="PDB" id="8P5D">
    <property type="method" value="EM"/>
    <property type="resolution" value="10.80 A"/>
    <property type="chains" value="LEE=1-139"/>
</dbReference>
<keyword evidence="8 9" id="KW-0002">3D-structure</keyword>
<dbReference type="GO" id="GO:0022625">
    <property type="term" value="C:cytosolic large ribosomal subunit"/>
    <property type="evidence" value="ECO:0007669"/>
    <property type="project" value="TreeGrafter"/>
</dbReference>
<dbReference type="EMDB" id="EMD-13892"/>
<dbReference type="AlphaFoldDB" id="S7XKE0"/>
<evidence type="ECO:0000256" key="4">
    <source>
        <dbReference type="ARBA" id="ARBA00035229"/>
    </source>
</evidence>
<dbReference type="GO" id="GO:0006412">
    <property type="term" value="P:translation"/>
    <property type="evidence" value="ECO:0007669"/>
    <property type="project" value="InterPro"/>
</dbReference>
<dbReference type="FunCoup" id="S7XKE0">
    <property type="interactions" value="226"/>
</dbReference>
<evidence type="ECO:0007829" key="9">
    <source>
        <dbReference type="PDB" id="8P5D"/>
    </source>
</evidence>
<keyword evidence="2 6" id="KW-0689">Ribosomal protein</keyword>
<dbReference type="PROSITE" id="PS00580">
    <property type="entry name" value="RIBOSOMAL_L32E"/>
    <property type="match status" value="1"/>
</dbReference>
<dbReference type="EMDB" id="EMD-17448"/>
<dbReference type="InterPro" id="IPR023654">
    <property type="entry name" value="Ribosomal_eL32_arc"/>
</dbReference>
<reference evidence="7" key="1">
    <citation type="journal article" date="2013" name="PLoS Genet.">
        <title>The genome of Spraguea lophii and the basis of host-microsporidian interactions.</title>
        <authorList>
            <person name="Campbell S.E."/>
            <person name="Williams T.A."/>
            <person name="Yousuf A."/>
            <person name="Soanes D.M."/>
            <person name="Paszkiewicz K.H."/>
            <person name="Williams B.A.P."/>
        </authorList>
    </citation>
    <scope>NUCLEOTIDE SEQUENCE [LARGE SCALE GENOMIC DNA]</scope>
    <source>
        <strain evidence="7">42_110</strain>
    </source>
</reference>
<evidence type="ECO:0000256" key="3">
    <source>
        <dbReference type="ARBA" id="ARBA00023274"/>
    </source>
</evidence>
<evidence type="ECO:0000256" key="5">
    <source>
        <dbReference type="ARBA" id="ARBA00035377"/>
    </source>
</evidence>
<dbReference type="PANTHER" id="PTHR23413">
    <property type="entry name" value="60S RIBOSOMAL PROTEIN L32 AND DNA-DIRECTED RNA POLYMERASE II, SUBUNIT N"/>
    <property type="match status" value="1"/>
</dbReference>
<protein>
    <recommendedName>
        <fullName evidence="4">Large ribosomal subunit protein eL32</fullName>
    </recommendedName>
    <alternativeName>
        <fullName evidence="5">50S ribosomal protein L32e</fullName>
    </alternativeName>
</protein>
<dbReference type="OMA" id="HPSGYEE"/>
<dbReference type="OrthoDB" id="268693at2759"/>
<organism evidence="6 7">
    <name type="scientific">Spraguea lophii (strain 42_110)</name>
    <name type="common">Microsporidian parasite</name>
    <dbReference type="NCBI Taxonomy" id="1358809"/>
    <lineage>
        <taxon>Eukaryota</taxon>
        <taxon>Fungi</taxon>
        <taxon>Fungi incertae sedis</taxon>
        <taxon>Microsporidia</taxon>
        <taxon>Spragueidae</taxon>
        <taxon>Spraguea</taxon>
    </lineage>
</organism>
<dbReference type="SUPFAM" id="SSF52042">
    <property type="entry name" value="Ribosomal protein L32e"/>
    <property type="match status" value="1"/>
</dbReference>
<reference evidence="8 9" key="2">
    <citation type="journal article" date="2023" name="Nat. Microbiol.">
        <title>CryoEM reveals that ribosomes in microsporidian spores are locked in a dimeric hibernating state.</title>
        <authorList>
            <person name="McLaren M."/>
            <person name="Conners R."/>
            <person name="Isupov M.N."/>
            <person name="Gil-Diez P."/>
            <person name="Gambelli L."/>
            <person name="Gold V.A.M."/>
            <person name="Walter A."/>
            <person name="Connell S.R."/>
            <person name="Williams B."/>
            <person name="Daum B."/>
        </authorList>
    </citation>
    <scope>STRUCTURE BY ELECTRON MICROSCOPY (2.79 ANGSTROMS)</scope>
</reference>
<gene>
    <name evidence="6" type="ORF">SLOPH_70</name>
</gene>
<comment type="caution">
    <text evidence="6">The sequence shown here is derived from an EMBL/GenBank/DDBJ whole genome shotgun (WGS) entry which is preliminary data.</text>
</comment>
<dbReference type="InterPro" id="IPR001515">
    <property type="entry name" value="Ribosomal_eL32"/>
</dbReference>
<dbReference type="HOGENOM" id="CLU_071479_4_1_1"/>
<keyword evidence="3" id="KW-0687">Ribonucleoprotein</keyword>
<dbReference type="EMDB" id="EMD-17457"/>
<evidence type="ECO:0000313" key="7">
    <source>
        <dbReference type="Proteomes" id="UP000014978"/>
    </source>
</evidence>
<dbReference type="STRING" id="1358809.S7XKE0"/>
<sequence>MDIVNPSLSKVIDIINKGKSKKQFKRFQSWRVKRVSESWRKPRGIDNRMRRKFGGAPDMPGIGYKKPNAIRFLLPNGYRKIMVACVKDLEALISLNSFYCAEIRHAVGSKKRIEILERAEELGILVINKEGKLVKEEEE</sequence>
<proteinExistence type="evidence at protein level"/>
<dbReference type="InterPro" id="IPR036351">
    <property type="entry name" value="Ribosomal_eL32_sf"/>
</dbReference>
<dbReference type="SMART" id="SM01393">
    <property type="entry name" value="Ribosomal_L32e"/>
    <property type="match status" value="1"/>
</dbReference>
<dbReference type="PDB" id="7QCA">
    <property type="method" value="EM"/>
    <property type="resolution" value="2.79 A"/>
    <property type="chains" value="LEE=1-139"/>
</dbReference>
<evidence type="ECO:0000256" key="2">
    <source>
        <dbReference type="ARBA" id="ARBA00022980"/>
    </source>
</evidence>
<accession>S7XKE0</accession>
<dbReference type="Pfam" id="PF01655">
    <property type="entry name" value="Ribosomal_L32e"/>
    <property type="match status" value="1"/>
</dbReference>
<dbReference type="GO" id="GO:0003735">
    <property type="term" value="F:structural constituent of ribosome"/>
    <property type="evidence" value="ECO:0007669"/>
    <property type="project" value="InterPro"/>
</dbReference>
<evidence type="ECO:0007829" key="8">
    <source>
        <dbReference type="PDB" id="7QCA"/>
    </source>
</evidence>
<dbReference type="InterPro" id="IPR018263">
    <property type="entry name" value="Ribosomal_eL32_CS"/>
</dbReference>
<dbReference type="PANTHER" id="PTHR23413:SF1">
    <property type="entry name" value="RIBOSOMAL PROTEIN L32"/>
    <property type="match status" value="1"/>
</dbReference>
<dbReference type="InParanoid" id="S7XKE0"/>
<dbReference type="Proteomes" id="UP000014978">
    <property type="component" value="Unassembled WGS sequence"/>
</dbReference>